<evidence type="ECO:0000259" key="1">
    <source>
        <dbReference type="Pfam" id="PF13443"/>
    </source>
</evidence>
<dbReference type="AlphaFoldDB" id="A0AA46DXW3"/>
<dbReference type="SUPFAM" id="SSF47413">
    <property type="entry name" value="lambda repressor-like DNA-binding domains"/>
    <property type="match status" value="1"/>
</dbReference>
<protein>
    <submittedName>
        <fullName evidence="2">Cro/C1-type helix-turn-helix DNA-binding protein</fullName>
    </submittedName>
</protein>
<keyword evidence="3" id="KW-1185">Reference proteome</keyword>
<evidence type="ECO:0000313" key="3">
    <source>
        <dbReference type="Proteomes" id="UP000294678"/>
    </source>
</evidence>
<organism evidence="2 3">
    <name type="scientific">Hypnocyclicus thermotrophus</name>
    <dbReference type="NCBI Taxonomy" id="1627895"/>
    <lineage>
        <taxon>Bacteria</taxon>
        <taxon>Fusobacteriati</taxon>
        <taxon>Fusobacteriota</taxon>
        <taxon>Fusobacteriia</taxon>
        <taxon>Fusobacteriales</taxon>
        <taxon>Fusobacteriaceae</taxon>
        <taxon>Hypnocyclicus</taxon>
    </lineage>
</organism>
<feature type="domain" description="HTH cro/C1-type" evidence="1">
    <location>
        <begin position="10"/>
        <end position="72"/>
    </location>
</feature>
<dbReference type="RefSeq" id="WP_134113316.1">
    <property type="nucleotide sequence ID" value="NZ_SOBG01000006.1"/>
</dbReference>
<gene>
    <name evidence="2" type="ORF">EV215_1445</name>
</gene>
<dbReference type="Gene3D" id="1.10.260.40">
    <property type="entry name" value="lambda repressor-like DNA-binding domains"/>
    <property type="match status" value="1"/>
</dbReference>
<dbReference type="InterPro" id="IPR001387">
    <property type="entry name" value="Cro/C1-type_HTH"/>
</dbReference>
<accession>A0AA46DXW3</accession>
<keyword evidence="2" id="KW-0238">DNA-binding</keyword>
<evidence type="ECO:0000313" key="2">
    <source>
        <dbReference type="EMBL" id="TDT69103.1"/>
    </source>
</evidence>
<sequence>MISEVILADKIQEIANKKNISINQLAHMINYSPKSLKHTLYKMKKNNQDQSLSFDCFIAITEALNINIEELM</sequence>
<reference evidence="2 3" key="1">
    <citation type="submission" date="2019-03" db="EMBL/GenBank/DDBJ databases">
        <title>Genomic Encyclopedia of Type Strains, Phase IV (KMG-IV): sequencing the most valuable type-strain genomes for metagenomic binning, comparative biology and taxonomic classification.</title>
        <authorList>
            <person name="Goeker M."/>
        </authorList>
    </citation>
    <scope>NUCLEOTIDE SEQUENCE [LARGE SCALE GENOMIC DNA]</scope>
    <source>
        <strain evidence="2 3">DSM 100055</strain>
    </source>
</reference>
<dbReference type="Proteomes" id="UP000294678">
    <property type="component" value="Unassembled WGS sequence"/>
</dbReference>
<proteinExistence type="predicted"/>
<name>A0AA46DXW3_9FUSO</name>
<dbReference type="EMBL" id="SOBG01000006">
    <property type="protein sequence ID" value="TDT69103.1"/>
    <property type="molecule type" value="Genomic_DNA"/>
</dbReference>
<dbReference type="InterPro" id="IPR010982">
    <property type="entry name" value="Lambda_DNA-bd_dom_sf"/>
</dbReference>
<comment type="caution">
    <text evidence="2">The sequence shown here is derived from an EMBL/GenBank/DDBJ whole genome shotgun (WGS) entry which is preliminary data.</text>
</comment>
<dbReference type="Pfam" id="PF13443">
    <property type="entry name" value="HTH_26"/>
    <property type="match status" value="1"/>
</dbReference>
<dbReference type="GO" id="GO:0003677">
    <property type="term" value="F:DNA binding"/>
    <property type="evidence" value="ECO:0007669"/>
    <property type="project" value="UniProtKB-KW"/>
</dbReference>